<dbReference type="InterPro" id="IPR040115">
    <property type="entry name" value="Lnp"/>
</dbReference>
<keyword evidence="3" id="KW-0175">Coiled coil</keyword>
<evidence type="ECO:0000256" key="2">
    <source>
        <dbReference type="RuleBase" id="RU367073"/>
    </source>
</evidence>
<evidence type="ECO:0000313" key="7">
    <source>
        <dbReference type="Proteomes" id="UP001331761"/>
    </source>
</evidence>
<keyword evidence="2" id="KW-0863">Zinc-finger</keyword>
<gene>
    <name evidence="6" type="ORF">GCK32_009326</name>
</gene>
<keyword evidence="2" id="KW-0479">Metal-binding</keyword>
<evidence type="ECO:0000259" key="5">
    <source>
        <dbReference type="Pfam" id="PF10058"/>
    </source>
</evidence>
<feature type="coiled-coil region" evidence="3">
    <location>
        <begin position="9"/>
        <end position="36"/>
    </location>
</feature>
<reference evidence="6 7" key="1">
    <citation type="submission" date="2019-10" db="EMBL/GenBank/DDBJ databases">
        <title>Assembly and Annotation for the nematode Trichostrongylus colubriformis.</title>
        <authorList>
            <person name="Martin J."/>
        </authorList>
    </citation>
    <scope>NUCLEOTIDE SEQUENCE [LARGE SCALE GENOMIC DNA]</scope>
    <source>
        <strain evidence="6">G859</strain>
        <tissue evidence="6">Whole worm</tissue>
    </source>
</reference>
<dbReference type="GO" id="GO:1903373">
    <property type="term" value="P:positive regulation of endoplasmic reticulum tubular network organization"/>
    <property type="evidence" value="ECO:0007669"/>
    <property type="project" value="UniProtKB-UniRule"/>
</dbReference>
<feature type="compositionally biased region" description="Basic and acidic residues" evidence="4">
    <location>
        <begin position="317"/>
        <end position="333"/>
    </location>
</feature>
<dbReference type="AlphaFoldDB" id="A0AAN8IHY5"/>
<comment type="domain">
    <text evidence="2">The C4-type zinc finger motif is necessary both for its ER three-way tubular junction localization and formation.</text>
</comment>
<dbReference type="GO" id="GO:0071788">
    <property type="term" value="P:endoplasmic reticulum tubular network maintenance"/>
    <property type="evidence" value="ECO:0007669"/>
    <property type="project" value="UniProtKB-UniRule"/>
</dbReference>
<keyword evidence="2" id="KW-1133">Transmembrane helix</keyword>
<organism evidence="6 7">
    <name type="scientific">Trichostrongylus colubriformis</name>
    <name type="common">Black scour worm</name>
    <dbReference type="NCBI Taxonomy" id="6319"/>
    <lineage>
        <taxon>Eukaryota</taxon>
        <taxon>Metazoa</taxon>
        <taxon>Ecdysozoa</taxon>
        <taxon>Nematoda</taxon>
        <taxon>Chromadorea</taxon>
        <taxon>Rhabditida</taxon>
        <taxon>Rhabditina</taxon>
        <taxon>Rhabditomorpha</taxon>
        <taxon>Strongyloidea</taxon>
        <taxon>Trichostrongylidae</taxon>
        <taxon>Trichostrongylus</taxon>
    </lineage>
</organism>
<keyword evidence="2" id="KW-0812">Transmembrane</keyword>
<feature type="compositionally biased region" description="Polar residues" evidence="4">
    <location>
        <begin position="295"/>
        <end position="308"/>
    </location>
</feature>
<keyword evidence="2" id="KW-0472">Membrane</keyword>
<feature type="compositionally biased region" description="Low complexity" evidence="4">
    <location>
        <begin position="141"/>
        <end position="151"/>
    </location>
</feature>
<evidence type="ECO:0000256" key="4">
    <source>
        <dbReference type="SAM" id="MobiDB-lite"/>
    </source>
</evidence>
<dbReference type="GO" id="GO:0008270">
    <property type="term" value="F:zinc ion binding"/>
    <property type="evidence" value="ECO:0007669"/>
    <property type="project" value="UniProtKB-KW"/>
</dbReference>
<comment type="caution">
    <text evidence="6">The sequence shown here is derived from an EMBL/GenBank/DDBJ whole genome shotgun (WGS) entry which is preliminary data.</text>
</comment>
<name>A0AAN8IHY5_TRICO</name>
<evidence type="ECO:0000313" key="6">
    <source>
        <dbReference type="EMBL" id="KAK5975449.1"/>
    </source>
</evidence>
<dbReference type="EMBL" id="WIXE01013015">
    <property type="protein sequence ID" value="KAK5975449.1"/>
    <property type="molecule type" value="Genomic_DNA"/>
</dbReference>
<dbReference type="GO" id="GO:0098826">
    <property type="term" value="C:endoplasmic reticulum tubular network membrane"/>
    <property type="evidence" value="ECO:0007669"/>
    <property type="project" value="UniProtKB-UniRule"/>
</dbReference>
<feature type="domain" description="Lunapark zinc ribbon" evidence="5">
    <location>
        <begin position="227"/>
        <end position="276"/>
    </location>
</feature>
<feature type="transmembrane region" description="Helical" evidence="2">
    <location>
        <begin position="41"/>
        <end position="63"/>
    </location>
</feature>
<keyword evidence="7" id="KW-1185">Reference proteome</keyword>
<keyword evidence="2" id="KW-0256">Endoplasmic reticulum</keyword>
<dbReference type="InterPro" id="IPR019273">
    <property type="entry name" value="Lunapark_Znf"/>
</dbReference>
<accession>A0AAN8IHY5</accession>
<evidence type="ECO:0000256" key="3">
    <source>
        <dbReference type="SAM" id="Coils"/>
    </source>
</evidence>
<feature type="compositionally biased region" description="Basic and acidic residues" evidence="4">
    <location>
        <begin position="152"/>
        <end position="162"/>
    </location>
</feature>
<comment type="function">
    <text evidence="2">Plays a role in determining ER morphology.</text>
</comment>
<dbReference type="Proteomes" id="UP001331761">
    <property type="component" value="Unassembled WGS sequence"/>
</dbReference>
<dbReference type="PANTHER" id="PTHR22166:SF12">
    <property type="entry name" value="ENDOPLASMIC RETICULUM JUNCTION FORMATION PROTEIN LUNAPARK"/>
    <property type="match status" value="1"/>
</dbReference>
<comment type="similarity">
    <text evidence="1 2">Belongs to the lunapark family.</text>
</comment>
<evidence type="ECO:0000256" key="1">
    <source>
        <dbReference type="ARBA" id="ARBA00009940"/>
    </source>
</evidence>
<proteinExistence type="inferred from homology"/>
<feature type="region of interest" description="Disordered" evidence="4">
    <location>
        <begin position="137"/>
        <end position="181"/>
    </location>
</feature>
<sequence>MGNILKRRKKVVTEELESLSHQMKAFREDIEKTAEAKRMTLWYLTLTTFFFSSSIVAYAWITFERKEHKVLFAILSFVAGLVLLWLGRKAANAFFNWRINRKRQGLDSLVARKRDLLETVKETETFKVAKEILEKYDQESPKSASQPSSPSAERKNPPDRIEQFQTPGEGKAPVPLMMSGPPRLPVKKLFTKSSENISTPEGTAMKTPVVTRINPIRPFQREGTTAIDKLVDYFFGDGPGQRNALICSSCHGHNGMALPAEYDYLAYVCYICGHFNPARKFRPGRLSGPPAPPASNLQTAKSISTSDTRAPAASLDSDVHTSKEDEKKEKADDSFDDLSDEHLPEPSAQS</sequence>
<dbReference type="PANTHER" id="PTHR22166">
    <property type="entry name" value="ENDOPLASMIC RETICULUM JUNCTION FORMATION PROTEIN LUNAPARK"/>
    <property type="match status" value="1"/>
</dbReference>
<feature type="transmembrane region" description="Helical" evidence="2">
    <location>
        <begin position="69"/>
        <end position="87"/>
    </location>
</feature>
<comment type="subcellular location">
    <subcellularLocation>
        <location evidence="2">Endoplasmic reticulum membrane</location>
        <topology evidence="2">Multi-pass membrane protein</topology>
    </subcellularLocation>
</comment>
<dbReference type="Pfam" id="PF10058">
    <property type="entry name" value="Zn_ribbon_10"/>
    <property type="match status" value="1"/>
</dbReference>
<protein>
    <recommendedName>
        <fullName evidence="2">Endoplasmic reticulum junction formation protein lunapark</fullName>
    </recommendedName>
</protein>
<feature type="region of interest" description="Disordered" evidence="4">
    <location>
        <begin position="284"/>
        <end position="350"/>
    </location>
</feature>
<keyword evidence="2" id="KW-0862">Zinc</keyword>